<name>A0A4U6U1S7_SETVI</name>
<keyword evidence="3" id="KW-1185">Reference proteome</keyword>
<reference evidence="2" key="1">
    <citation type="submission" date="2019-03" db="EMBL/GenBank/DDBJ databases">
        <title>WGS assembly of Setaria viridis.</title>
        <authorList>
            <person name="Huang P."/>
            <person name="Jenkins J."/>
            <person name="Grimwood J."/>
            <person name="Barry K."/>
            <person name="Healey A."/>
            <person name="Mamidi S."/>
            <person name="Sreedasyam A."/>
            <person name="Shu S."/>
            <person name="Feldman M."/>
            <person name="Wu J."/>
            <person name="Yu Y."/>
            <person name="Chen C."/>
            <person name="Johnson J."/>
            <person name="Rokhsar D."/>
            <person name="Baxter I."/>
            <person name="Schmutz J."/>
            <person name="Brutnell T."/>
            <person name="Kellogg E."/>
        </authorList>
    </citation>
    <scope>NUCLEOTIDE SEQUENCE [LARGE SCALE GENOMIC DNA]</scope>
</reference>
<evidence type="ECO:0000256" key="1">
    <source>
        <dbReference type="SAM" id="SignalP"/>
    </source>
</evidence>
<gene>
    <name evidence="2" type="ORF">SEVIR_6G102666v2</name>
</gene>
<sequence>MKKFVLMYLYAILLGSVTSSPLLSTIETGSIYAVKNLVAIWITKNMSIRVRRYVSTMAKCRSIFMQGYALSTF</sequence>
<dbReference type="EMBL" id="CM016557">
    <property type="protein sequence ID" value="TKW09460.1"/>
    <property type="molecule type" value="Genomic_DNA"/>
</dbReference>
<dbReference type="Gramene" id="TKW09460">
    <property type="protein sequence ID" value="TKW09460"/>
    <property type="gene ID" value="SEVIR_6G102666v2"/>
</dbReference>
<dbReference type="Proteomes" id="UP000298652">
    <property type="component" value="Chromosome 6"/>
</dbReference>
<feature type="signal peptide" evidence="1">
    <location>
        <begin position="1"/>
        <end position="19"/>
    </location>
</feature>
<organism evidence="2 3">
    <name type="scientific">Setaria viridis</name>
    <name type="common">Green bristlegrass</name>
    <name type="synonym">Setaria italica subsp. viridis</name>
    <dbReference type="NCBI Taxonomy" id="4556"/>
    <lineage>
        <taxon>Eukaryota</taxon>
        <taxon>Viridiplantae</taxon>
        <taxon>Streptophyta</taxon>
        <taxon>Embryophyta</taxon>
        <taxon>Tracheophyta</taxon>
        <taxon>Spermatophyta</taxon>
        <taxon>Magnoliopsida</taxon>
        <taxon>Liliopsida</taxon>
        <taxon>Poales</taxon>
        <taxon>Poaceae</taxon>
        <taxon>PACMAD clade</taxon>
        <taxon>Panicoideae</taxon>
        <taxon>Panicodae</taxon>
        <taxon>Paniceae</taxon>
        <taxon>Cenchrinae</taxon>
        <taxon>Setaria</taxon>
    </lineage>
</organism>
<dbReference type="AlphaFoldDB" id="A0A4U6U1S7"/>
<evidence type="ECO:0000313" key="3">
    <source>
        <dbReference type="Proteomes" id="UP000298652"/>
    </source>
</evidence>
<protein>
    <submittedName>
        <fullName evidence="2">Uncharacterized protein</fullName>
    </submittedName>
</protein>
<feature type="chain" id="PRO_5020999626" evidence="1">
    <location>
        <begin position="20"/>
        <end position="73"/>
    </location>
</feature>
<accession>A0A4U6U1S7</accession>
<keyword evidence="1" id="KW-0732">Signal</keyword>
<evidence type="ECO:0000313" key="2">
    <source>
        <dbReference type="EMBL" id="TKW09460.1"/>
    </source>
</evidence>
<proteinExistence type="predicted"/>